<evidence type="ECO:0000313" key="6">
    <source>
        <dbReference type="EMBL" id="OJT07346.1"/>
    </source>
</evidence>
<keyword evidence="2" id="KW-0963">Cytoplasm</keyword>
<feature type="domain" description="GAR" evidence="5">
    <location>
        <begin position="1615"/>
        <end position="1693"/>
    </location>
</feature>
<dbReference type="SMART" id="SM00243">
    <property type="entry name" value="GAS2"/>
    <property type="match status" value="1"/>
</dbReference>
<evidence type="ECO:0000256" key="1">
    <source>
        <dbReference type="ARBA" id="ARBA00004245"/>
    </source>
</evidence>
<feature type="compositionally biased region" description="Low complexity" evidence="4">
    <location>
        <begin position="1788"/>
        <end position="1806"/>
    </location>
</feature>
<dbReference type="OMA" id="CGFMTGQ"/>
<feature type="region of interest" description="Disordered" evidence="4">
    <location>
        <begin position="1724"/>
        <end position="1813"/>
    </location>
</feature>
<dbReference type="InterPro" id="IPR003108">
    <property type="entry name" value="GAR_dom"/>
</dbReference>
<organism evidence="6 7">
    <name type="scientific">Trametes pubescens</name>
    <name type="common">White-rot fungus</name>
    <dbReference type="NCBI Taxonomy" id="154538"/>
    <lineage>
        <taxon>Eukaryota</taxon>
        <taxon>Fungi</taxon>
        <taxon>Dikarya</taxon>
        <taxon>Basidiomycota</taxon>
        <taxon>Agaricomycotina</taxon>
        <taxon>Agaricomycetes</taxon>
        <taxon>Polyporales</taxon>
        <taxon>Polyporaceae</taxon>
        <taxon>Trametes</taxon>
    </lineage>
</organism>
<dbReference type="InterPro" id="IPR036534">
    <property type="entry name" value="GAR_dom_sf"/>
</dbReference>
<keyword evidence="3" id="KW-0206">Cytoskeleton</keyword>
<dbReference type="PANTHER" id="PTHR48176">
    <property type="entry name" value="DDRGK DOMAIN-CONTAINING PROTEIN 1"/>
    <property type="match status" value="1"/>
</dbReference>
<dbReference type="InterPro" id="IPR050899">
    <property type="entry name" value="DDRGK_domain-containing"/>
</dbReference>
<dbReference type="SUPFAM" id="SSF143575">
    <property type="entry name" value="GAS2 domain-like"/>
    <property type="match status" value="1"/>
</dbReference>
<dbReference type="EMBL" id="MNAD01001191">
    <property type="protein sequence ID" value="OJT07346.1"/>
    <property type="molecule type" value="Genomic_DNA"/>
</dbReference>
<name>A0A1M2VIC9_TRAPU</name>
<keyword evidence="7" id="KW-1185">Reference proteome</keyword>
<evidence type="ECO:0000259" key="5">
    <source>
        <dbReference type="PROSITE" id="PS51460"/>
    </source>
</evidence>
<comment type="subcellular location">
    <subcellularLocation>
        <location evidence="1">Cytoplasm</location>
        <location evidence="1">Cytoskeleton</location>
    </subcellularLocation>
</comment>
<dbReference type="GO" id="GO:0008017">
    <property type="term" value="F:microtubule binding"/>
    <property type="evidence" value="ECO:0007669"/>
    <property type="project" value="InterPro"/>
</dbReference>
<gene>
    <name evidence="6" type="ORF">TRAPUB_1812</name>
</gene>
<dbReference type="GO" id="GO:0044389">
    <property type="term" value="F:ubiquitin-like protein ligase binding"/>
    <property type="evidence" value="ECO:0007669"/>
    <property type="project" value="TreeGrafter"/>
</dbReference>
<feature type="compositionally biased region" description="Low complexity" evidence="4">
    <location>
        <begin position="1567"/>
        <end position="1580"/>
    </location>
</feature>
<evidence type="ECO:0000256" key="3">
    <source>
        <dbReference type="ARBA" id="ARBA00023212"/>
    </source>
</evidence>
<feature type="compositionally biased region" description="Low complexity" evidence="4">
    <location>
        <begin position="1392"/>
        <end position="1413"/>
    </location>
</feature>
<evidence type="ECO:0000256" key="4">
    <source>
        <dbReference type="SAM" id="MobiDB-lite"/>
    </source>
</evidence>
<feature type="region of interest" description="Disordered" evidence="4">
    <location>
        <begin position="1034"/>
        <end position="1130"/>
    </location>
</feature>
<feature type="compositionally biased region" description="Polar residues" evidence="4">
    <location>
        <begin position="1581"/>
        <end position="1591"/>
    </location>
</feature>
<dbReference type="Proteomes" id="UP000184267">
    <property type="component" value="Unassembled WGS sequence"/>
</dbReference>
<feature type="compositionally biased region" description="Basic and acidic residues" evidence="4">
    <location>
        <begin position="1430"/>
        <end position="1440"/>
    </location>
</feature>
<dbReference type="GO" id="GO:0005856">
    <property type="term" value="C:cytoskeleton"/>
    <property type="evidence" value="ECO:0007669"/>
    <property type="project" value="UniProtKB-SubCell"/>
</dbReference>
<dbReference type="OrthoDB" id="10017054at2759"/>
<feature type="compositionally biased region" description="Low complexity" evidence="4">
    <location>
        <begin position="1468"/>
        <end position="1525"/>
    </location>
</feature>
<evidence type="ECO:0000256" key="2">
    <source>
        <dbReference type="ARBA" id="ARBA00022490"/>
    </source>
</evidence>
<dbReference type="PANTHER" id="PTHR48176:SF1">
    <property type="entry name" value="DDRGK DOMAIN-CONTAINING PROTEIN 1"/>
    <property type="match status" value="1"/>
</dbReference>
<dbReference type="PROSITE" id="PS51460">
    <property type="entry name" value="GAR"/>
    <property type="match status" value="1"/>
</dbReference>
<proteinExistence type="predicted"/>
<evidence type="ECO:0000313" key="7">
    <source>
        <dbReference type="Proteomes" id="UP000184267"/>
    </source>
</evidence>
<feature type="region of interest" description="Disordered" evidence="4">
    <location>
        <begin position="1387"/>
        <end position="1614"/>
    </location>
</feature>
<comment type="caution">
    <text evidence="6">The sequence shown here is derived from an EMBL/GenBank/DDBJ whole genome shotgun (WGS) entry which is preliminary data.</text>
</comment>
<sequence>MSEATDASASSGTLPDAPIHAASGDPAVPDILAVADRVLSLERQRAAQNPENDEEALEWHEVIELKAFSERKVWIEEKTKFLEQLPPIEVFTGLDAVRQSAAEVPGLPTREQLKQWMVEHDKIEKETEVFDSGELRKLKKFTKAAAQRNLSPADTDLIEITLTTIYALDKLLHLLRDRSDSLELLNIRLTWEERRIAAWADVHKLLDDLQEFLANRARWSPSVYENLDEEETTPPAPGEHTLVRRNSVVSMASEASSASLAGFSRGARYKLAESLSREAALFSSRVSSLRHTKIALAGKALDKLIDESRKAVPDELLDEQDKLENEGITELEDLGKFVMQVVMQWKKADEFYVETLKDKSTAENLLEEIEVAKLNHPNSRQDASFLSRTNALNKRLLLRGNPSTSLTFPKPLHRHFPEQAVYTATIIQQLSEDMASALQDTRKAENCAKEYHAATEAVKQVDAVRKAAAGVSTRYLSLVERMENGIATANGDGTPPDLSSEACLDGARHSVFLSLFPSVLEELEQADKETSSLLVTARASLLHLDFPGIDAQYKADSAAAIDELEARRSAAARAKELVASRTASLTQVRKVWSTTDQLFQETEELRSEIVDAMSRQMWRQQIRHDAPPTPESPNATLPAVTLSPAEVVQRLTEVRARLAADVLSPLATLAPSLGPALRDYLIQASSALESVLSATGDTARFWEAVQQQAAMMGTVRDEVHSLQIRIEDLRVRFEKSAQDVFAGFLDEDAQTQTEETLSGELVSTRTAIRSFLEDLPRRVPFVSEAKLVGHHEHASPKRRSSMSSITTLDAILQAAQPNIPFDPAALDKGVRTDSNTYSMMLSGALKTLESKADYFQLAKTAHTLDIALASLVDALGVAEDPVGRIHASLTETEGRLSAERLAELSAELDETSQTHAASIERALSPVRDALQRLRSTSIKHDVGSRDAVVSARQKAVENADSHYSSWKKSVAGLKQQLTDAHKAELHRIAEEARLKEEQERLEAETLAVRAREEAAAAEAERLAALEQARLEREKAEAEEKERRERQEALERAEREEQERLRAEEEERCRAEEEERRRAEAEERRRAEEERRRLEEERHRAEEEEQRRAEEEAQRRAAEEEQRCRAEEEEQRRLAEEAEARRLAEEAERQRLEEEERARQEAQRVSLLDTVDEVSFGVIAEDDIFSVRDSPSKGAGLTPALNELSTRIFNFRKRLRSLGINDVARPTARSTAGLPEDDARNAMAKALNTLVDEVGQLPSSVPDNLNIDADLRSLRSELEASVDLMSRVDQLADFSLSLRACDDALSDLLEHIDSYPSPPFGPLSTSHVSDHALAPEEQLGARLAFTRDVLNRMKTLSRPIANDPRVLPEKERILQTWTELEAMALDRISGQKSRPASVVSSGRSSRSSVIKSSSHLARSDSPRTRGGLDIPRPRQSLDKKSSFSKLSASPGGKFLAPPSPLAGPRRAASGSSVTTVQSRSSSRMSISSTRSISGPMMASSSSSSNNLFGSTFSSRQRTNSTTSNGSPSFATPIRRAPALSTTSRPRAQTGSSRTSSPALSDAPFSQGRSSLNLPRPPSSLSTWSRAPRTSFSALPKSPPSSRSQPAKPARKPYVANPKNKLDIAVGDVMNQLPVDIKIELVPDTWKDQSGKYWIGDSDPKLCFCRILRSQTVMVRVGGGWSELSKFIKDHFADAFRLLPDSSPPRMGTREEKWITSASLAQAVEHLTPPRPPRTPEPKEGYIPSFAISTPNGTSPKSLHGSPSPGSPLHALQFIRRAERDTPSYRPETPTRSSRSTGVSSVLSSPSGRQPAWRP</sequence>
<reference evidence="6 7" key="1">
    <citation type="submission" date="2016-10" db="EMBL/GenBank/DDBJ databases">
        <title>Genome sequence of the basidiomycete white-rot fungus Trametes pubescens.</title>
        <authorList>
            <person name="Makela M.R."/>
            <person name="Granchi Z."/>
            <person name="Peng M."/>
            <person name="De Vries R.P."/>
            <person name="Grigoriev I."/>
            <person name="Riley R."/>
            <person name="Hilden K."/>
        </authorList>
    </citation>
    <scope>NUCLEOTIDE SEQUENCE [LARGE SCALE GENOMIC DNA]</scope>
    <source>
        <strain evidence="6 7">FBCC735</strain>
    </source>
</reference>
<feature type="region of interest" description="Disordered" evidence="4">
    <location>
        <begin position="1"/>
        <end position="26"/>
    </location>
</feature>
<feature type="compositionally biased region" description="Polar residues" evidence="4">
    <location>
        <begin position="1538"/>
        <end position="1557"/>
    </location>
</feature>
<dbReference type="STRING" id="154538.A0A1M2VIC9"/>
<dbReference type="Gene3D" id="3.30.920.20">
    <property type="entry name" value="Gas2-like domain"/>
    <property type="match status" value="1"/>
</dbReference>
<dbReference type="Pfam" id="PF02187">
    <property type="entry name" value="GAS2"/>
    <property type="match status" value="1"/>
</dbReference>
<feature type="compositionally biased region" description="Low complexity" evidence="4">
    <location>
        <begin position="1753"/>
        <end position="1768"/>
    </location>
</feature>
<protein>
    <recommendedName>
        <fullName evidence="5">GAR domain-containing protein</fullName>
    </recommendedName>
</protein>
<feature type="compositionally biased region" description="Polar residues" evidence="4">
    <location>
        <begin position="1"/>
        <end position="13"/>
    </location>
</feature>
<accession>A0A1M2VIC9</accession>